<reference evidence="3" key="3">
    <citation type="submission" date="2025-09" db="UniProtKB">
        <authorList>
            <consortium name="Ensembl"/>
        </authorList>
    </citation>
    <scope>IDENTIFICATION</scope>
</reference>
<organism evidence="3 4">
    <name type="scientific">Oreochromis niloticus</name>
    <name type="common">Nile tilapia</name>
    <name type="synonym">Tilapia nilotica</name>
    <dbReference type="NCBI Taxonomy" id="8128"/>
    <lineage>
        <taxon>Eukaryota</taxon>
        <taxon>Metazoa</taxon>
        <taxon>Chordata</taxon>
        <taxon>Craniata</taxon>
        <taxon>Vertebrata</taxon>
        <taxon>Euteleostomi</taxon>
        <taxon>Actinopterygii</taxon>
        <taxon>Neopterygii</taxon>
        <taxon>Teleostei</taxon>
        <taxon>Neoteleostei</taxon>
        <taxon>Acanthomorphata</taxon>
        <taxon>Ovalentaria</taxon>
        <taxon>Cichlomorphae</taxon>
        <taxon>Cichliformes</taxon>
        <taxon>Cichlidae</taxon>
        <taxon>African cichlids</taxon>
        <taxon>Pseudocrenilabrinae</taxon>
        <taxon>Oreochromini</taxon>
        <taxon>Oreochromis</taxon>
    </lineage>
</organism>
<dbReference type="AlphaFoldDB" id="A0A669BF14"/>
<evidence type="ECO:0000313" key="3">
    <source>
        <dbReference type="Ensembl" id="ENSONIP00000034032.1"/>
    </source>
</evidence>
<evidence type="ECO:0000313" key="4">
    <source>
        <dbReference type="Proteomes" id="UP000005207"/>
    </source>
</evidence>
<dbReference type="InterPro" id="IPR056519">
    <property type="entry name" value="KANSL3_1st"/>
</dbReference>
<keyword evidence="4" id="KW-1185">Reference proteome</keyword>
<evidence type="ECO:0000256" key="1">
    <source>
        <dbReference type="SAM" id="MobiDB-lite"/>
    </source>
</evidence>
<feature type="region of interest" description="Disordered" evidence="1">
    <location>
        <begin position="737"/>
        <end position="760"/>
    </location>
</feature>
<gene>
    <name evidence="3" type="primary">KANSL3</name>
    <name evidence="3" type="synonym">kansl3</name>
</gene>
<sequence>MMHRGGDKDFQTSARKMGTSLLFQLSAHERELDLVFLDHSYAKPWNAHPDASSARPTRTLFVTPRRQPEPVLDSDSVIDVETVTPTPVPLYDNHKALSVMKECERHVLFARTVAESPPPPDDWEEHVNKTGWTVAQNKLFNKVIKALQAERLARLANENTSNEPILRRIAVDKCARKVRHALASVNWDTKLTQWLHTTLIESLSLAMLAAYLDVLQTLKSKLPSLIDRMLLSSAKTGAPSAEALSLLLKRPWDPAVGVLSQNKPSKLPGSPLILIAPSSPTNPALSTSRRMRFWQSQLSFFGKVIPIHTHVNSGANIGITQCLEHMLGTVRAKVMEVHSHFPHKPIILVGWNAGALMACHMKSEGLTQTMVDRCIQDEIADFLSGVLTRAEGHGHGSGEMRDMDTEKKKRPRRELPFDMERGRPSSPALRVPISPSGSEVRSLVWNVTEILSSHPLVSSLPPTFLSGSFFQFIPAQFAAFMKQNMLVRKNLPPGTPPCIFVPVTSDQMEGLDRDELRSHGKRRQTPSPTPSKASKRAKIKVTIVSQSDSAGGSLSPATGGYVCHCRSGSLSEVSGALSPGSSSFSSVQPCMVSGPSTPAQAQAPATAQAPSASSLLQGLSFSLQEIVTKAPNVPSTAANTGGTQVTLGVGPVLSSAGTSSSALLRAVPVVTTGGVAKTTAIHQLLTNGGLAKLASSLPGLAHITNQTTGGQKAPTSITVTLRGAHPSRVGSVSQAGGEAVTSARTHNPRCASVQHLNRHT</sequence>
<feature type="region of interest" description="Disordered" evidence="1">
    <location>
        <begin position="390"/>
        <end position="433"/>
    </location>
</feature>
<feature type="compositionally biased region" description="Basic and acidic residues" evidence="1">
    <location>
        <begin position="390"/>
        <end position="423"/>
    </location>
</feature>
<protein>
    <submittedName>
        <fullName evidence="3">KAT8 regulatory NSL complex subunit 3</fullName>
    </submittedName>
</protein>
<feature type="domain" description="KANSL3 helical" evidence="2">
    <location>
        <begin position="95"/>
        <end position="237"/>
    </location>
</feature>
<dbReference type="Pfam" id="PF23154">
    <property type="entry name" value="KANSL3_1st"/>
    <property type="match status" value="1"/>
</dbReference>
<accession>A0A669BF14</accession>
<dbReference type="Ensembl" id="ENSONIT00000037841.1">
    <property type="protein sequence ID" value="ENSONIP00000034032.1"/>
    <property type="gene ID" value="ENSONIG00000011688.2"/>
</dbReference>
<dbReference type="GO" id="GO:0044545">
    <property type="term" value="C:NSL complex"/>
    <property type="evidence" value="ECO:0007669"/>
    <property type="project" value="TreeGrafter"/>
</dbReference>
<reference evidence="4" key="1">
    <citation type="submission" date="2012-01" db="EMBL/GenBank/DDBJ databases">
        <title>The Genome Sequence of Oreochromis niloticus (Nile Tilapia).</title>
        <authorList>
            <consortium name="Broad Institute Genome Assembly Team"/>
            <consortium name="Broad Institute Sequencing Platform"/>
            <person name="Di Palma F."/>
            <person name="Johnson J."/>
            <person name="Lander E.S."/>
            <person name="Lindblad-Toh K."/>
        </authorList>
    </citation>
    <scope>NUCLEOTIDE SEQUENCE [LARGE SCALE GENOMIC DNA]</scope>
</reference>
<name>A0A669BF14_ORENI</name>
<dbReference type="InterPro" id="IPR026555">
    <property type="entry name" value="NSL3/Tex30"/>
</dbReference>
<dbReference type="GeneTree" id="ENSGT00390000007636"/>
<dbReference type="Proteomes" id="UP000005207">
    <property type="component" value="Linkage group LG12"/>
</dbReference>
<feature type="compositionally biased region" description="Low complexity" evidence="1">
    <location>
        <begin position="593"/>
        <end position="608"/>
    </location>
</feature>
<feature type="region of interest" description="Disordered" evidence="1">
    <location>
        <begin position="515"/>
        <end position="538"/>
    </location>
</feature>
<dbReference type="PANTHER" id="PTHR13136:SF16">
    <property type="entry name" value="KAT8 REGULATORY NSL COMPLEX SUBUNIT 3"/>
    <property type="match status" value="1"/>
</dbReference>
<reference evidence="3" key="2">
    <citation type="submission" date="2025-08" db="UniProtKB">
        <authorList>
            <consortium name="Ensembl"/>
        </authorList>
    </citation>
    <scope>IDENTIFICATION</scope>
</reference>
<proteinExistence type="predicted"/>
<evidence type="ECO:0000259" key="2">
    <source>
        <dbReference type="Pfam" id="PF23154"/>
    </source>
</evidence>
<dbReference type="GO" id="GO:0045944">
    <property type="term" value="P:positive regulation of transcription by RNA polymerase II"/>
    <property type="evidence" value="ECO:0007669"/>
    <property type="project" value="TreeGrafter"/>
</dbReference>
<dbReference type="PANTHER" id="PTHR13136">
    <property type="entry name" value="TESTIS DEVELOPMENT PROTEIN PRTD"/>
    <property type="match status" value="1"/>
</dbReference>
<feature type="region of interest" description="Disordered" evidence="1">
    <location>
        <begin position="584"/>
        <end position="608"/>
    </location>
</feature>